<comment type="caution">
    <text evidence="1">The sequence shown here is derived from an EMBL/GenBank/DDBJ whole genome shotgun (WGS) entry which is preliminary data.</text>
</comment>
<sequence length="352" mass="38938">MAEPNIFDTGVLVQVVPNLITSQNWLLDRFFPNVVTSDTEFVSIDVDVGLRRMAPFCSPLVEGKLVESRRYQTNTFRPAYIKDKRAPDLRKPIKRQIGERIGGEYTAAQREMLNIQFEMEDQIDILNRRLEWMAASAMVSGAVTIAGDGFETTVVDFGRDSALTIALSGSDLWPTSVSAGATNTLPSENIEEWQTLVLQKSGAVPTDLVFTNKSWKAFRLDTSIKDNAITFPALSPFGNQIDAGARIQKGAVYKGRWGQFDLWVYNDWVIDPVTGVEKPMIPDGSVIMSGADLMGTRAFGAIIDPEFNYGPMAYAPKTWVNPDPAQRFLMMQSSPIVIPSRVNAALCATVVE</sequence>
<dbReference type="HAMAP" id="MF_04133">
    <property type="entry name" value="CAPSID_LAMBDA"/>
    <property type="match status" value="1"/>
</dbReference>
<protein>
    <submittedName>
        <fullName evidence="1">Major capsid protein</fullName>
    </submittedName>
</protein>
<dbReference type="Pfam" id="PF03864">
    <property type="entry name" value="Phage_cap_E"/>
    <property type="match status" value="1"/>
</dbReference>
<dbReference type="Gene3D" id="3.15.30.10">
    <property type="entry name" value="putative capsid protein of prophage domain like"/>
    <property type="match status" value="1"/>
</dbReference>
<gene>
    <name evidence="1" type="ORF">VSX58_13775</name>
</gene>
<dbReference type="Proteomes" id="UP001309705">
    <property type="component" value="Unassembled WGS sequence"/>
</dbReference>
<evidence type="ECO:0000313" key="2">
    <source>
        <dbReference type="Proteomes" id="UP001309705"/>
    </source>
</evidence>
<accession>A0ABU6JSG3</accession>
<reference evidence="1 2" key="1">
    <citation type="journal article" date="2017" name="Int. J. Syst. Evol. Microbiol.">
        <title>Brenneria populi subsp. brevivirga subsp. nov. isolated from symptomatic bark of Populus x euramericana canker, and description of Brenneria populi subsp. populi subsp. nov.</title>
        <authorList>
            <person name="Zheng M.H."/>
            <person name="Piao C.G."/>
            <person name="Xue H."/>
            <person name="Guo M.W."/>
            <person name="Li Y."/>
        </authorList>
    </citation>
    <scope>NUCLEOTIDE SEQUENCE [LARGE SCALE GENOMIC DNA]</scope>
    <source>
        <strain evidence="1 2">D9-5</strain>
    </source>
</reference>
<evidence type="ECO:0000313" key="1">
    <source>
        <dbReference type="EMBL" id="MEC5343664.1"/>
    </source>
</evidence>
<dbReference type="InterPro" id="IPR005564">
    <property type="entry name" value="Major_capsid_GpE"/>
</dbReference>
<proteinExistence type="inferred from homology"/>
<dbReference type="Gene3D" id="3.30.1930.10">
    <property type="entry name" value="capsid protein of prophage domain"/>
    <property type="match status" value="1"/>
</dbReference>
<keyword evidence="2" id="KW-1185">Reference proteome</keyword>
<organism evidence="1 2">
    <name type="scientific">Brenneria populi</name>
    <dbReference type="NCBI Taxonomy" id="1505588"/>
    <lineage>
        <taxon>Bacteria</taxon>
        <taxon>Pseudomonadati</taxon>
        <taxon>Pseudomonadota</taxon>
        <taxon>Gammaproteobacteria</taxon>
        <taxon>Enterobacterales</taxon>
        <taxon>Pectobacteriaceae</taxon>
        <taxon>Brenneria</taxon>
    </lineage>
</organism>
<name>A0ABU6JSG3_9GAMM</name>
<dbReference type="RefSeq" id="WP_327618589.1">
    <property type="nucleotide sequence ID" value="NZ_JAYWTM010000011.1"/>
</dbReference>
<dbReference type="EMBL" id="JAYWTM010000011">
    <property type="protein sequence ID" value="MEC5343664.1"/>
    <property type="molecule type" value="Genomic_DNA"/>
</dbReference>